<dbReference type="SUPFAM" id="SSF56672">
    <property type="entry name" value="DNA/RNA polymerases"/>
    <property type="match status" value="1"/>
</dbReference>
<protein>
    <recommendedName>
        <fullName evidence="1">Reverse transcriptase Ty1/copia-type domain-containing protein</fullName>
    </recommendedName>
</protein>
<evidence type="ECO:0000313" key="3">
    <source>
        <dbReference type="Proteomes" id="UP001172457"/>
    </source>
</evidence>
<keyword evidence="3" id="KW-1185">Reference proteome</keyword>
<dbReference type="InterPro" id="IPR043502">
    <property type="entry name" value="DNA/RNA_pol_sf"/>
</dbReference>
<comment type="caution">
    <text evidence="2">The sequence shown here is derived from an EMBL/GenBank/DDBJ whole genome shotgun (WGS) entry which is preliminary data.</text>
</comment>
<sequence>MERRSGPHSIDYDETFVPVARIEAIRFFLAYAAHKNMTVYQMDVNCAFLNGVLQEEVYVEEPEGFVDPKYPNHVCVLDKALYGLKQAPRAWYETLTDYLLGVGYKKGTMDPALFLRRSGSDLIIVQIYVDDIIFASTKPESLKTS</sequence>
<name>A0AA38W2U8_9ASTR</name>
<accession>A0AA38W2U8</accession>
<dbReference type="EMBL" id="JARYMX010000006">
    <property type="protein sequence ID" value="KAJ9544412.1"/>
    <property type="molecule type" value="Genomic_DNA"/>
</dbReference>
<dbReference type="AlphaFoldDB" id="A0AA38W2U8"/>
<dbReference type="Pfam" id="PF07727">
    <property type="entry name" value="RVT_2"/>
    <property type="match status" value="1"/>
</dbReference>
<reference evidence="2" key="1">
    <citation type="submission" date="2023-03" db="EMBL/GenBank/DDBJ databases">
        <title>Chromosome-scale reference genome and RAD-based genetic map of yellow starthistle (Centaurea solstitialis) reveal putative structural variation and QTLs associated with invader traits.</title>
        <authorList>
            <person name="Reatini B."/>
            <person name="Cang F.A."/>
            <person name="Jiang Q."/>
            <person name="Mckibben M.T.W."/>
            <person name="Barker M.S."/>
            <person name="Rieseberg L.H."/>
            <person name="Dlugosch K.M."/>
        </authorList>
    </citation>
    <scope>NUCLEOTIDE SEQUENCE</scope>
    <source>
        <strain evidence="2">CAN-66</strain>
        <tissue evidence="2">Leaf</tissue>
    </source>
</reference>
<feature type="domain" description="Reverse transcriptase Ty1/copia-type" evidence="1">
    <location>
        <begin position="9"/>
        <end position="140"/>
    </location>
</feature>
<proteinExistence type="predicted"/>
<dbReference type="InterPro" id="IPR013103">
    <property type="entry name" value="RVT_2"/>
</dbReference>
<evidence type="ECO:0000313" key="2">
    <source>
        <dbReference type="EMBL" id="KAJ9544412.1"/>
    </source>
</evidence>
<dbReference type="Proteomes" id="UP001172457">
    <property type="component" value="Chromosome 6"/>
</dbReference>
<organism evidence="2 3">
    <name type="scientific">Centaurea solstitialis</name>
    <name type="common">yellow star-thistle</name>
    <dbReference type="NCBI Taxonomy" id="347529"/>
    <lineage>
        <taxon>Eukaryota</taxon>
        <taxon>Viridiplantae</taxon>
        <taxon>Streptophyta</taxon>
        <taxon>Embryophyta</taxon>
        <taxon>Tracheophyta</taxon>
        <taxon>Spermatophyta</taxon>
        <taxon>Magnoliopsida</taxon>
        <taxon>eudicotyledons</taxon>
        <taxon>Gunneridae</taxon>
        <taxon>Pentapetalae</taxon>
        <taxon>asterids</taxon>
        <taxon>campanulids</taxon>
        <taxon>Asterales</taxon>
        <taxon>Asteraceae</taxon>
        <taxon>Carduoideae</taxon>
        <taxon>Cardueae</taxon>
        <taxon>Centaureinae</taxon>
        <taxon>Centaurea</taxon>
    </lineage>
</organism>
<evidence type="ECO:0000259" key="1">
    <source>
        <dbReference type="Pfam" id="PF07727"/>
    </source>
</evidence>
<gene>
    <name evidence="2" type="ORF">OSB04_024119</name>
</gene>